<organism evidence="1 2">
    <name type="scientific">Latimeria chalumnae</name>
    <name type="common">Coelacanth</name>
    <dbReference type="NCBI Taxonomy" id="7897"/>
    <lineage>
        <taxon>Eukaryota</taxon>
        <taxon>Metazoa</taxon>
        <taxon>Chordata</taxon>
        <taxon>Craniata</taxon>
        <taxon>Vertebrata</taxon>
        <taxon>Euteleostomi</taxon>
        <taxon>Coelacanthiformes</taxon>
        <taxon>Coelacanthidae</taxon>
        <taxon>Latimeria</taxon>
    </lineage>
</organism>
<dbReference type="GeneTree" id="ENSGT00940000170887"/>
<dbReference type="Gene3D" id="2.60.120.1000">
    <property type="match status" value="1"/>
</dbReference>
<reference evidence="1" key="2">
    <citation type="submission" date="2025-08" db="UniProtKB">
        <authorList>
            <consortium name="Ensembl"/>
        </authorList>
    </citation>
    <scope>IDENTIFICATION</scope>
</reference>
<keyword evidence="2" id="KW-1185">Reference proteome</keyword>
<dbReference type="Proteomes" id="UP000008672">
    <property type="component" value="Unassembled WGS sequence"/>
</dbReference>
<dbReference type="OMA" id="CNCYRSS"/>
<sequence>TESGRYIVDPDGVGHGVAQFEVYCNMNSEPGTGVTVVSHDSENRLRVAACEEPGCYSRELKYEADYSQIHALTEVSETCEQYVKLDCRHIRFLQSGWGWWVSWDGRQMLYWGGAEPNSGQCACGTTGSCSGPGKLCNCDSNDHIWRTDEGYLKDKSSLPVRAVHFGDTQDAPLEMAFHTIGKLRCKG</sequence>
<reference evidence="1" key="3">
    <citation type="submission" date="2025-09" db="UniProtKB">
        <authorList>
            <consortium name="Ensembl"/>
        </authorList>
    </citation>
    <scope>IDENTIFICATION</scope>
</reference>
<evidence type="ECO:0000313" key="1">
    <source>
        <dbReference type="Ensembl" id="ENSLACP00000003990.1"/>
    </source>
</evidence>
<name>H3A2W9_LATCH</name>
<dbReference type="EMBL" id="AFYH01204275">
    <property type="status" value="NOT_ANNOTATED_CDS"/>
    <property type="molecule type" value="Genomic_DNA"/>
</dbReference>
<reference evidence="2" key="1">
    <citation type="submission" date="2011-08" db="EMBL/GenBank/DDBJ databases">
        <title>The draft genome of Latimeria chalumnae.</title>
        <authorList>
            <person name="Di Palma F."/>
            <person name="Alfoldi J."/>
            <person name="Johnson J."/>
            <person name="Berlin A."/>
            <person name="Gnerre S."/>
            <person name="Jaffe D."/>
            <person name="MacCallum I."/>
            <person name="Young S."/>
            <person name="Walker B.J."/>
            <person name="Lander E."/>
            <person name="Lindblad-Toh K."/>
        </authorList>
    </citation>
    <scope>NUCLEOTIDE SEQUENCE [LARGE SCALE GENOMIC DNA]</scope>
    <source>
        <strain evidence="2">Wild caught</strain>
    </source>
</reference>
<dbReference type="eggNOG" id="KOG3516">
    <property type="taxonomic scope" value="Eukaryota"/>
</dbReference>
<dbReference type="InParanoid" id="H3A2W9"/>
<protein>
    <submittedName>
        <fullName evidence="1">Uncharacterized protein</fullName>
    </submittedName>
</protein>
<dbReference type="EMBL" id="AFYH01204273">
    <property type="status" value="NOT_ANNOTATED_CDS"/>
    <property type="molecule type" value="Genomic_DNA"/>
</dbReference>
<evidence type="ECO:0000313" key="2">
    <source>
        <dbReference type="Proteomes" id="UP000008672"/>
    </source>
</evidence>
<dbReference type="AlphaFoldDB" id="H3A2W9"/>
<proteinExistence type="predicted"/>
<accession>H3A2W9</accession>
<dbReference type="Ensembl" id="ENSLACT00000004026.1">
    <property type="protein sequence ID" value="ENSLACP00000003990.1"/>
    <property type="gene ID" value="ENSLACG00000003553.1"/>
</dbReference>
<dbReference type="EMBL" id="AFYH01204274">
    <property type="status" value="NOT_ANNOTATED_CDS"/>
    <property type="molecule type" value="Genomic_DNA"/>
</dbReference>